<evidence type="ECO:0000313" key="6">
    <source>
        <dbReference type="Proteomes" id="UP000025947"/>
    </source>
</evidence>
<evidence type="ECO:0008006" key="7">
    <source>
        <dbReference type="Google" id="ProtNLM"/>
    </source>
</evidence>
<dbReference type="AlphaFoldDB" id="A0A051ULR2"/>
<feature type="region of interest" description="Disordered" evidence="3">
    <location>
        <begin position="1"/>
        <end position="26"/>
    </location>
</feature>
<comment type="subcellular location">
    <subcellularLocation>
        <location evidence="1">Membrane</location>
    </subcellularLocation>
</comment>
<reference evidence="5 6" key="1">
    <citation type="submission" date="2014-04" db="EMBL/GenBank/DDBJ databases">
        <title>The Genome Sequence of Mycobacterium tuberculosis TKK-01-0051.</title>
        <authorList>
            <consortium name="The Broad Institute Genomics Platform"/>
            <consortium name="The Broad Institute Genome Sequencing Center for Infectious Disease"/>
            <person name="Earl A.M."/>
            <person name="Cohen K."/>
            <person name="Pym A."/>
            <person name="Bishai W."/>
            <person name="Maharaj K."/>
            <person name="Desjardins C."/>
            <person name="Abeel T."/>
            <person name="Young S."/>
            <person name="Zeng Q."/>
            <person name="Gargeya S."/>
            <person name="Abouelleil A."/>
            <person name="Alvarado L."/>
            <person name="Chapman S.B."/>
            <person name="Gainer-Dewar J."/>
            <person name="Goldberg J."/>
            <person name="Griggs A."/>
            <person name="Gujja S."/>
            <person name="Hansen M."/>
            <person name="Howarth C."/>
            <person name="Imamovic A."/>
            <person name="Larimer J."/>
            <person name="Murphy C."/>
            <person name="Naylor J."/>
            <person name="Pearson M."/>
            <person name="Poon T.W."/>
            <person name="Priest M."/>
            <person name="Roberts A."/>
            <person name="Saif S."/>
            <person name="Shea T."/>
            <person name="Sykes S."/>
            <person name="Wortman J."/>
            <person name="Nusbaum C."/>
            <person name="Birren B."/>
        </authorList>
    </citation>
    <scope>NUCLEOTIDE SEQUENCE [LARGE SCALE GENOMIC DNA]</scope>
    <source>
        <strain evidence="5 6">TKK-01-0051</strain>
    </source>
</reference>
<gene>
    <name evidence="5" type="ORF">K875_00244</name>
</gene>
<keyword evidence="4" id="KW-0812">Transmembrane</keyword>
<dbReference type="PATRIC" id="fig|1324261.3.peg.253"/>
<dbReference type="PANTHER" id="PTHR37042:SF4">
    <property type="entry name" value="OUTER MEMBRANE PROTEIN RV1973"/>
    <property type="match status" value="1"/>
</dbReference>
<dbReference type="HOGENOM" id="CLU_072301_4_0_11"/>
<keyword evidence="2 4" id="KW-0472">Membrane</keyword>
<proteinExistence type="predicted"/>
<keyword evidence="4" id="KW-1133">Transmembrane helix</keyword>
<organism evidence="5 6">
    <name type="scientific">Mycobacterium [tuberculosis] TKK-01-0051</name>
    <dbReference type="NCBI Taxonomy" id="1324261"/>
    <lineage>
        <taxon>Bacteria</taxon>
        <taxon>Bacillati</taxon>
        <taxon>Actinomycetota</taxon>
        <taxon>Actinomycetes</taxon>
        <taxon>Mycobacteriales</taxon>
        <taxon>Mycobacteriaceae</taxon>
        <taxon>Mycobacterium</taxon>
        <taxon>Mycobacterium avium complex (MAC)</taxon>
    </lineage>
</organism>
<dbReference type="EMBL" id="JLXW01000001">
    <property type="protein sequence ID" value="KBZ69526.1"/>
    <property type="molecule type" value="Genomic_DNA"/>
</dbReference>
<dbReference type="Proteomes" id="UP000025947">
    <property type="component" value="Unassembled WGS sequence"/>
</dbReference>
<feature type="compositionally biased region" description="Polar residues" evidence="3">
    <location>
        <begin position="1"/>
        <end position="10"/>
    </location>
</feature>
<evidence type="ECO:0000256" key="2">
    <source>
        <dbReference type="ARBA" id="ARBA00023136"/>
    </source>
</evidence>
<evidence type="ECO:0000256" key="4">
    <source>
        <dbReference type="SAM" id="Phobius"/>
    </source>
</evidence>
<sequence length="198" mass="21200">MTITADQDCSASDDIEKPPDDDQEATADAGRRIANGGARPWKRYARIALVVAVYAGAVGLAGGLGWKLWDEHTVSQAGQAAERTAVNYAQVLTSIDSNQVDQNFSAVLDGATGEFKDIYTKASAQLRQLLIDNKATAHGTVVASAIQSQTKNKVVVLLMVDQTVSNAVRPDGRVDRSRMKVTMENVGGQWLASKVELP</sequence>
<comment type="caution">
    <text evidence="5">The sequence shown here is derived from an EMBL/GenBank/DDBJ whole genome shotgun (WGS) entry which is preliminary data.</text>
</comment>
<protein>
    <recommendedName>
        <fullName evidence="7">Mce protein</fullName>
    </recommendedName>
</protein>
<dbReference type="RefSeq" id="WP_044483061.1">
    <property type="nucleotide sequence ID" value="NZ_KK328284.1"/>
</dbReference>
<keyword evidence="6" id="KW-1185">Reference proteome</keyword>
<accession>A0A051ULR2</accession>
<evidence type="ECO:0000313" key="5">
    <source>
        <dbReference type="EMBL" id="KBZ69526.1"/>
    </source>
</evidence>
<evidence type="ECO:0000256" key="3">
    <source>
        <dbReference type="SAM" id="MobiDB-lite"/>
    </source>
</evidence>
<evidence type="ECO:0000256" key="1">
    <source>
        <dbReference type="ARBA" id="ARBA00004370"/>
    </source>
</evidence>
<dbReference type="GO" id="GO:0016020">
    <property type="term" value="C:membrane"/>
    <property type="evidence" value="ECO:0007669"/>
    <property type="project" value="UniProtKB-SubCell"/>
</dbReference>
<name>A0A051ULR2_9MYCO</name>
<dbReference type="PANTHER" id="PTHR37042">
    <property type="entry name" value="OUTER MEMBRANE PROTEIN RV1973"/>
    <property type="match status" value="1"/>
</dbReference>
<feature type="transmembrane region" description="Helical" evidence="4">
    <location>
        <begin position="47"/>
        <end position="69"/>
    </location>
</feature>